<name>A0A328FC44_9BACT</name>
<dbReference type="EMBL" id="QLNI01000016">
    <property type="protein sequence ID" value="RAM02264.1"/>
    <property type="molecule type" value="Genomic_DNA"/>
</dbReference>
<accession>A0A328FC44</accession>
<evidence type="ECO:0000313" key="5">
    <source>
        <dbReference type="Proteomes" id="UP000293902"/>
    </source>
</evidence>
<dbReference type="Gene3D" id="3.30.1340.30">
    <property type="match status" value="1"/>
</dbReference>
<dbReference type="EMBL" id="CP036313">
    <property type="protein sequence ID" value="QBH14410.1"/>
    <property type="molecule type" value="Genomic_DNA"/>
</dbReference>
<evidence type="ECO:0000259" key="1">
    <source>
        <dbReference type="PROSITE" id="PS50914"/>
    </source>
</evidence>
<keyword evidence="5" id="KW-1185">Reference proteome</keyword>
<dbReference type="Pfam" id="PF04972">
    <property type="entry name" value="BON"/>
    <property type="match status" value="1"/>
</dbReference>
<proteinExistence type="predicted"/>
<dbReference type="Proteomes" id="UP000248798">
    <property type="component" value="Unassembled WGS sequence"/>
</dbReference>
<evidence type="ECO:0000313" key="2">
    <source>
        <dbReference type="EMBL" id="QBH14410.1"/>
    </source>
</evidence>
<organism evidence="3 4">
    <name type="scientific">Desulfobacter hydrogenophilus</name>
    <dbReference type="NCBI Taxonomy" id="2291"/>
    <lineage>
        <taxon>Bacteria</taxon>
        <taxon>Pseudomonadati</taxon>
        <taxon>Thermodesulfobacteriota</taxon>
        <taxon>Desulfobacteria</taxon>
        <taxon>Desulfobacterales</taxon>
        <taxon>Desulfobacteraceae</taxon>
        <taxon>Desulfobacter</taxon>
    </lineage>
</organism>
<dbReference type="AlphaFoldDB" id="A0A328FC44"/>
<dbReference type="InterPro" id="IPR051686">
    <property type="entry name" value="Lipoprotein_DolP"/>
</dbReference>
<protein>
    <submittedName>
        <fullName evidence="2">BON domain-containing protein</fullName>
    </submittedName>
</protein>
<dbReference type="Proteomes" id="UP000293902">
    <property type="component" value="Chromosome"/>
</dbReference>
<dbReference type="PANTHER" id="PTHR34606">
    <property type="entry name" value="BON DOMAIN-CONTAINING PROTEIN"/>
    <property type="match status" value="1"/>
</dbReference>
<sequence>MVLSPSLMRKKSVLKSQFFNFIISAMALLIMPGCGSKNTGSPVHYQANTENCTRSPVAFVSDAVLMGRIKSKFMSDDMVDDDSIHVKVRHGVVYLDGWVTDTYQRRMAQDLVRSIDGVGRVVSRLKLTNQGTIFRTAD</sequence>
<evidence type="ECO:0000313" key="3">
    <source>
        <dbReference type="EMBL" id="RAM02264.1"/>
    </source>
</evidence>
<feature type="domain" description="BON" evidence="1">
    <location>
        <begin position="61"/>
        <end position="129"/>
    </location>
</feature>
<reference evidence="2 5" key="2">
    <citation type="submission" date="2019-02" db="EMBL/GenBank/DDBJ databases">
        <title>Complete genome sequence of Desulfobacter hydrogenophilus AcRS1.</title>
        <authorList>
            <person name="Marietou A."/>
            <person name="Lund M.B."/>
            <person name="Marshall I.P.G."/>
            <person name="Schreiber L."/>
            <person name="Jorgensen B."/>
        </authorList>
    </citation>
    <scope>NUCLEOTIDE SEQUENCE [LARGE SCALE GENOMIC DNA]</scope>
    <source>
        <strain evidence="2 5">AcRS1</strain>
    </source>
</reference>
<evidence type="ECO:0000313" key="4">
    <source>
        <dbReference type="Proteomes" id="UP000248798"/>
    </source>
</evidence>
<dbReference type="PANTHER" id="PTHR34606:SF15">
    <property type="entry name" value="BON DOMAIN-CONTAINING PROTEIN"/>
    <property type="match status" value="1"/>
</dbReference>
<dbReference type="PROSITE" id="PS50914">
    <property type="entry name" value="BON"/>
    <property type="match status" value="1"/>
</dbReference>
<dbReference type="InterPro" id="IPR007055">
    <property type="entry name" value="BON_dom"/>
</dbReference>
<dbReference type="OrthoDB" id="5419235at2"/>
<reference evidence="3 4" key="1">
    <citation type="submission" date="2018-06" db="EMBL/GenBank/DDBJ databases">
        <title>Complete Genome Sequence of Desulfobacter hydrogenophilus (DSM3380).</title>
        <authorList>
            <person name="Marietou A."/>
            <person name="Schreiber L."/>
            <person name="Marshall I."/>
            <person name="Jorgensen B."/>
        </authorList>
    </citation>
    <scope>NUCLEOTIDE SEQUENCE [LARGE SCALE GENOMIC DNA]</scope>
    <source>
        <strain evidence="3 4">DSM 3380</strain>
    </source>
</reference>
<gene>
    <name evidence="3" type="ORF">DO021_09125</name>
    <name evidence="2" type="ORF">EYB58_16665</name>
</gene>